<dbReference type="NCBIfam" id="TIGR00937">
    <property type="entry name" value="2A51"/>
    <property type="match status" value="1"/>
</dbReference>
<organism evidence="8">
    <name type="scientific">Knufia peltigerae</name>
    <dbReference type="NCBI Taxonomy" id="1002370"/>
    <lineage>
        <taxon>Eukaryota</taxon>
        <taxon>Fungi</taxon>
        <taxon>Dikarya</taxon>
        <taxon>Ascomycota</taxon>
        <taxon>Pezizomycotina</taxon>
        <taxon>Eurotiomycetes</taxon>
        <taxon>Chaetothyriomycetidae</taxon>
        <taxon>Chaetothyriales</taxon>
        <taxon>Trichomeriaceae</taxon>
        <taxon>Knufia</taxon>
    </lineage>
</organism>
<evidence type="ECO:0000256" key="6">
    <source>
        <dbReference type="ARBA" id="ARBA00023136"/>
    </source>
</evidence>
<feature type="transmembrane region" description="Helical" evidence="7">
    <location>
        <begin position="196"/>
        <end position="213"/>
    </location>
</feature>
<keyword evidence="6 7" id="KW-0472">Membrane</keyword>
<evidence type="ECO:0000256" key="7">
    <source>
        <dbReference type="SAM" id="Phobius"/>
    </source>
</evidence>
<dbReference type="PANTHER" id="PTHR33567:SF3">
    <property type="entry name" value="CHROMATE ION TRANSPORTER (EUROFUNG)"/>
    <property type="match status" value="1"/>
</dbReference>
<evidence type="ECO:0008006" key="9">
    <source>
        <dbReference type="Google" id="ProtNLM"/>
    </source>
</evidence>
<feature type="transmembrane region" description="Helical" evidence="7">
    <location>
        <begin position="296"/>
        <end position="318"/>
    </location>
</feature>
<feature type="transmembrane region" description="Helical" evidence="7">
    <location>
        <begin position="225"/>
        <end position="249"/>
    </location>
</feature>
<evidence type="ECO:0000256" key="3">
    <source>
        <dbReference type="ARBA" id="ARBA00022475"/>
    </source>
</evidence>
<comment type="subcellular location">
    <subcellularLocation>
        <location evidence="1">Cell membrane</location>
        <topology evidence="1">Multi-pass membrane protein</topology>
    </subcellularLocation>
</comment>
<keyword evidence="3" id="KW-1003">Cell membrane</keyword>
<dbReference type="InterPro" id="IPR003370">
    <property type="entry name" value="Chromate_transpt"/>
</dbReference>
<dbReference type="EMBL" id="JAPDRN010000077">
    <property type="protein sequence ID" value="KAJ9627448.1"/>
    <property type="molecule type" value="Genomic_DNA"/>
</dbReference>
<dbReference type="Pfam" id="PF02417">
    <property type="entry name" value="Chromate_transp"/>
    <property type="match status" value="2"/>
</dbReference>
<feature type="transmembrane region" description="Helical" evidence="7">
    <location>
        <begin position="113"/>
        <end position="135"/>
    </location>
</feature>
<evidence type="ECO:0000256" key="1">
    <source>
        <dbReference type="ARBA" id="ARBA00004651"/>
    </source>
</evidence>
<dbReference type="PIRSF" id="PIRSF004810">
    <property type="entry name" value="ChrA"/>
    <property type="match status" value="1"/>
</dbReference>
<dbReference type="GO" id="GO:0005886">
    <property type="term" value="C:plasma membrane"/>
    <property type="evidence" value="ECO:0007669"/>
    <property type="project" value="UniProtKB-SubCell"/>
</dbReference>
<gene>
    <name evidence="8" type="ORF">H2204_009675</name>
</gene>
<dbReference type="PANTHER" id="PTHR33567">
    <property type="entry name" value="CHROMATE ION TRANSPORTER (EUROFUNG)"/>
    <property type="match status" value="1"/>
</dbReference>
<keyword evidence="4 7" id="KW-0812">Transmembrane</keyword>
<feature type="transmembrane region" description="Helical" evidence="7">
    <location>
        <begin position="46"/>
        <end position="65"/>
    </location>
</feature>
<dbReference type="AlphaFoldDB" id="A0AA39CVN8"/>
<feature type="transmembrane region" description="Helical" evidence="7">
    <location>
        <begin position="141"/>
        <end position="163"/>
    </location>
</feature>
<feature type="transmembrane region" description="Helical" evidence="7">
    <location>
        <begin position="400"/>
        <end position="426"/>
    </location>
</feature>
<comment type="caution">
    <text evidence="8">The sequence shown here is derived from an EMBL/GenBank/DDBJ whole genome shotgun (WGS) entry which is preliminary data.</text>
</comment>
<protein>
    <recommendedName>
        <fullName evidence="9">Chromate transporter</fullName>
    </recommendedName>
</protein>
<name>A0AA39CVN8_9EURO</name>
<feature type="transmembrane region" description="Helical" evidence="7">
    <location>
        <begin position="261"/>
        <end position="284"/>
    </location>
</feature>
<proteinExistence type="inferred from homology"/>
<evidence type="ECO:0000256" key="4">
    <source>
        <dbReference type="ARBA" id="ARBA00022692"/>
    </source>
</evidence>
<feature type="transmembrane region" description="Helical" evidence="7">
    <location>
        <begin position="175"/>
        <end position="190"/>
    </location>
</feature>
<evidence type="ECO:0000256" key="5">
    <source>
        <dbReference type="ARBA" id="ARBA00022989"/>
    </source>
</evidence>
<accession>A0AA39CVN8</accession>
<sequence length="430" mass="44622">MRRAGAPGAYIRTVYPRPVTGSPPLPERDATDALEVRGSATEVFSVFLWLGLTSFGGPIAHLGYFHREFVQRRRWLDDARFAQLMAVCQFLPGPASSQMGFAIGLFRCGWRGALAAFVAFTLPSALLMLGFAVAASRLDQGVYPAVVHGLKLVAVAVVAHGLVGMARQLVPDMRHALIACTALAVTLLAGNRWASLIAVGLGGLLGAGLCIRVKARVAAVFPVRYGVRGAAISLVLFVVGLAASLMLPSSAAPTAPGVAGAFYQAGALVFGGGHVVLPLLQHAVVDSGWVSPDTFLAGYGAAQAMPGPMFSLAAFLGAETPSGLPVVAGAAVALLAIFLPGFLVLLSVLPVWNRLVRRPWAARMVAGAGAAVVGLLAAAFHDPVWTEGVRAPIDLAIAAVGFGLLTVARISTVWVVLWCVVAALIVQMLT</sequence>
<evidence type="ECO:0000256" key="2">
    <source>
        <dbReference type="ARBA" id="ARBA00005262"/>
    </source>
</evidence>
<keyword evidence="5 7" id="KW-1133">Transmembrane helix</keyword>
<feature type="transmembrane region" description="Helical" evidence="7">
    <location>
        <begin position="360"/>
        <end position="380"/>
    </location>
</feature>
<dbReference type="InterPro" id="IPR014047">
    <property type="entry name" value="Chr_Tranpt_l_chain"/>
</dbReference>
<reference evidence="8" key="1">
    <citation type="submission" date="2022-10" db="EMBL/GenBank/DDBJ databases">
        <title>Culturing micro-colonial fungi from biological soil crusts in the Mojave desert and describing Neophaeococcomyces mojavensis, and introducing the new genera and species Taxawa tesnikishii.</title>
        <authorList>
            <person name="Kurbessoian T."/>
            <person name="Stajich J.E."/>
        </authorList>
    </citation>
    <scope>NUCLEOTIDE SEQUENCE</scope>
    <source>
        <strain evidence="8">TK_35</strain>
    </source>
</reference>
<evidence type="ECO:0000313" key="8">
    <source>
        <dbReference type="EMBL" id="KAJ9627448.1"/>
    </source>
</evidence>
<comment type="similarity">
    <text evidence="2">Belongs to the chromate ion transporter (CHR) (TC 2.A.51) family.</text>
</comment>
<dbReference type="GO" id="GO:0015109">
    <property type="term" value="F:chromate transmembrane transporter activity"/>
    <property type="evidence" value="ECO:0007669"/>
    <property type="project" value="InterPro"/>
</dbReference>
<feature type="transmembrane region" description="Helical" evidence="7">
    <location>
        <begin position="324"/>
        <end position="348"/>
    </location>
</feature>